<dbReference type="EMBL" id="CM055101">
    <property type="protein sequence ID" value="KAJ7541593.1"/>
    <property type="molecule type" value="Genomic_DNA"/>
</dbReference>
<organism evidence="1 2">
    <name type="scientific">Diphasiastrum complanatum</name>
    <name type="common">Issler's clubmoss</name>
    <name type="synonym">Lycopodium complanatum</name>
    <dbReference type="NCBI Taxonomy" id="34168"/>
    <lineage>
        <taxon>Eukaryota</taxon>
        <taxon>Viridiplantae</taxon>
        <taxon>Streptophyta</taxon>
        <taxon>Embryophyta</taxon>
        <taxon>Tracheophyta</taxon>
        <taxon>Lycopodiopsida</taxon>
        <taxon>Lycopodiales</taxon>
        <taxon>Lycopodiaceae</taxon>
        <taxon>Lycopodioideae</taxon>
        <taxon>Diphasiastrum</taxon>
    </lineage>
</organism>
<dbReference type="Proteomes" id="UP001162992">
    <property type="component" value="Chromosome 10"/>
</dbReference>
<name>A0ACC2CHS6_DIPCM</name>
<evidence type="ECO:0000313" key="1">
    <source>
        <dbReference type="EMBL" id="KAJ7541593.1"/>
    </source>
</evidence>
<reference evidence="2" key="1">
    <citation type="journal article" date="2024" name="Proc. Natl. Acad. Sci. U.S.A.">
        <title>Extraordinary preservation of gene collinearity over three hundred million years revealed in homosporous lycophytes.</title>
        <authorList>
            <person name="Li C."/>
            <person name="Wickell D."/>
            <person name="Kuo L.Y."/>
            <person name="Chen X."/>
            <person name="Nie B."/>
            <person name="Liao X."/>
            <person name="Peng D."/>
            <person name="Ji J."/>
            <person name="Jenkins J."/>
            <person name="Williams M."/>
            <person name="Shu S."/>
            <person name="Plott C."/>
            <person name="Barry K."/>
            <person name="Rajasekar S."/>
            <person name="Grimwood J."/>
            <person name="Han X."/>
            <person name="Sun S."/>
            <person name="Hou Z."/>
            <person name="He W."/>
            <person name="Dai G."/>
            <person name="Sun C."/>
            <person name="Schmutz J."/>
            <person name="Leebens-Mack J.H."/>
            <person name="Li F.W."/>
            <person name="Wang L."/>
        </authorList>
    </citation>
    <scope>NUCLEOTIDE SEQUENCE [LARGE SCALE GENOMIC DNA]</scope>
    <source>
        <strain evidence="2">cv. PW_Plant_1</strain>
    </source>
</reference>
<protein>
    <submittedName>
        <fullName evidence="1">Uncharacterized protein</fullName>
    </submittedName>
</protein>
<sequence length="386" mass="42847">MMDRKEQALLNGSSVEVVEIVLICALFSNSRCDSFLVAKSAEDMEILERPIFYMRFASLVTILFVTGISLFVSSYAASLNENEVVIGEAAAEARGTVVNLPPIQVLFQIPADSKAVLFIAPGCSGRASYFWDNLPHCADCKGLPEERALLLSALARHYAVIAISSEGQCSSPKLYSERVNFILADWIPSRGLEGLPVAALGVSSGGYFVSSLALQFPFQALVIMISEGNLKSIESSQIYPPTLFVHMPKDEERSLVVTKAMDLLRSKGLQTNAIECHEIPLYPLFFSERIPGLDDETSEKIYAVFRDNGWLDEQGYLKRDGRTINWQMAVKKRQVLPSGEAGKVKWEDHIQEELNLAYAYHEISSVPSEAILDWLDLKTSNPLQKE</sequence>
<gene>
    <name evidence="1" type="ORF">O6H91_10G066500</name>
</gene>
<keyword evidence="2" id="KW-1185">Reference proteome</keyword>
<comment type="caution">
    <text evidence="1">The sequence shown here is derived from an EMBL/GenBank/DDBJ whole genome shotgun (WGS) entry which is preliminary data.</text>
</comment>
<evidence type="ECO:0000313" key="2">
    <source>
        <dbReference type="Proteomes" id="UP001162992"/>
    </source>
</evidence>
<proteinExistence type="predicted"/>
<accession>A0ACC2CHS6</accession>